<dbReference type="InterPro" id="IPR004087">
    <property type="entry name" value="KH_dom"/>
</dbReference>
<dbReference type="InterPro" id="IPR006674">
    <property type="entry name" value="HD_domain"/>
</dbReference>
<keyword evidence="5" id="KW-0812">Transmembrane</keyword>
<dbReference type="EMBL" id="QNBC01000005">
    <property type="protein sequence ID" value="RKX67970.1"/>
    <property type="molecule type" value="Genomic_DNA"/>
</dbReference>
<comment type="caution">
    <text evidence="9">The sequence shown here is derived from an EMBL/GenBank/DDBJ whole genome shotgun (WGS) entry which is preliminary data.</text>
</comment>
<dbReference type="Pfam" id="PF01966">
    <property type="entry name" value="HD"/>
    <property type="match status" value="1"/>
</dbReference>
<evidence type="ECO:0000256" key="5">
    <source>
        <dbReference type="HAMAP-Rule" id="MF_00335"/>
    </source>
</evidence>
<dbReference type="SMART" id="SM00322">
    <property type="entry name" value="KH"/>
    <property type="match status" value="1"/>
</dbReference>
<evidence type="ECO:0000256" key="2">
    <source>
        <dbReference type="ARBA" id="ARBA00022759"/>
    </source>
</evidence>
<dbReference type="GO" id="GO:0016787">
    <property type="term" value="F:hydrolase activity"/>
    <property type="evidence" value="ECO:0007669"/>
    <property type="project" value="UniProtKB-KW"/>
</dbReference>
<evidence type="ECO:0000313" key="9">
    <source>
        <dbReference type="EMBL" id="RKX67970.1"/>
    </source>
</evidence>
<dbReference type="FunFam" id="3.30.1370.10:FF:000006">
    <property type="entry name" value="Ribonuclease Y"/>
    <property type="match status" value="1"/>
</dbReference>
<dbReference type="HAMAP" id="MF_00335">
    <property type="entry name" value="RNase_Y"/>
    <property type="match status" value="1"/>
</dbReference>
<dbReference type="InterPro" id="IPR003607">
    <property type="entry name" value="HD/PDEase_dom"/>
</dbReference>
<dbReference type="SUPFAM" id="SSF54791">
    <property type="entry name" value="Eukaryotic type KH-domain (KH-domain type I)"/>
    <property type="match status" value="1"/>
</dbReference>
<feature type="domain" description="HD" evidence="8">
    <location>
        <begin position="336"/>
        <end position="429"/>
    </location>
</feature>
<dbReference type="GO" id="GO:0006402">
    <property type="term" value="P:mRNA catabolic process"/>
    <property type="evidence" value="ECO:0007669"/>
    <property type="project" value="UniProtKB-UniRule"/>
</dbReference>
<dbReference type="SUPFAM" id="SSF109604">
    <property type="entry name" value="HD-domain/PDEase-like"/>
    <property type="match status" value="1"/>
</dbReference>
<feature type="coiled-coil region" evidence="7">
    <location>
        <begin position="30"/>
        <end position="139"/>
    </location>
</feature>
<comment type="subcellular location">
    <subcellularLocation>
        <location evidence="5">Cell membrane</location>
        <topology evidence="5">Single-pass membrane protein</topology>
    </subcellularLocation>
</comment>
<evidence type="ECO:0000256" key="4">
    <source>
        <dbReference type="ARBA" id="ARBA00022884"/>
    </source>
</evidence>
<dbReference type="NCBIfam" id="TIGR00277">
    <property type="entry name" value="HDIG"/>
    <property type="match status" value="1"/>
</dbReference>
<dbReference type="FunFam" id="1.10.3210.10:FF:000022">
    <property type="entry name" value="Ribonuclease Y"/>
    <property type="match status" value="1"/>
</dbReference>
<reference evidence="9 10" key="1">
    <citation type="submission" date="2018-06" db="EMBL/GenBank/DDBJ databases">
        <title>Extensive metabolic versatility and redundancy in microbially diverse, dynamic hydrothermal sediments.</title>
        <authorList>
            <person name="Dombrowski N."/>
            <person name="Teske A."/>
            <person name="Baker B.J."/>
        </authorList>
    </citation>
    <scope>NUCLEOTIDE SEQUENCE [LARGE SCALE GENOMIC DNA]</scope>
    <source>
        <strain evidence="9">B35_G9</strain>
    </source>
</reference>
<evidence type="ECO:0000256" key="6">
    <source>
        <dbReference type="NCBIfam" id="TIGR03319"/>
    </source>
</evidence>
<dbReference type="InterPro" id="IPR004088">
    <property type="entry name" value="KH_dom_type_1"/>
</dbReference>
<dbReference type="Proteomes" id="UP000282321">
    <property type="component" value="Unassembled WGS sequence"/>
</dbReference>
<comment type="similarity">
    <text evidence="5">Belongs to the RNase Y family.</text>
</comment>
<keyword evidence="5" id="KW-0472">Membrane</keyword>
<evidence type="ECO:0000256" key="1">
    <source>
        <dbReference type="ARBA" id="ARBA00022722"/>
    </source>
</evidence>
<keyword evidence="1 5" id="KW-0540">Nuclease</keyword>
<name>A0A660SD97_UNCT6</name>
<dbReference type="AlphaFoldDB" id="A0A660SD97"/>
<dbReference type="PANTHER" id="PTHR12826">
    <property type="entry name" value="RIBONUCLEASE Y"/>
    <property type="match status" value="1"/>
</dbReference>
<comment type="function">
    <text evidence="5">Endoribonuclease that initiates mRNA decay.</text>
</comment>
<dbReference type="NCBIfam" id="TIGR03319">
    <property type="entry name" value="RNase_Y"/>
    <property type="match status" value="1"/>
</dbReference>
<dbReference type="PROSITE" id="PS50084">
    <property type="entry name" value="KH_TYPE_1"/>
    <property type="match status" value="1"/>
</dbReference>
<dbReference type="GO" id="GO:0003723">
    <property type="term" value="F:RNA binding"/>
    <property type="evidence" value="ECO:0007669"/>
    <property type="project" value="UniProtKB-UniRule"/>
</dbReference>
<dbReference type="SMART" id="SM00471">
    <property type="entry name" value="HDc"/>
    <property type="match status" value="1"/>
</dbReference>
<dbReference type="InterPro" id="IPR022711">
    <property type="entry name" value="RNase_Y_N"/>
</dbReference>
<sequence>MSMLMVVIGAIVISLVMLFLGYFIAKRQRENRLKTANEIAETIIEEAKKEASAYKRLAELDIKEEMARRNEDFEKKKQQRLREVIEKEKLIENEKRETEKRNELLKMRGEELNRKEQSIQQREKNIKTKEERIREIIDQENKKLEQISGMTREQAKQMLINNMQSEARYEAAQLIKRIKDEAREKAEKEAKEIITYAIQKLSTDQVAETTVSVVSLPNDEMKGRIIGREGRNIRAFENITGVELIIDDTPEAVSISSFDPVRREIARLSLEKLVQDGRIHPARIEEVVNKTEKEIDNIIKETGKEVVMELGILNIHPELVKLLGRLRYRTSYGQNVLQHSKEVAYLAAFMADELGLDRNLAKRAGLLHDIGKAVDQTMEGTHAKIGGELAKRYGESEIIINAIWAHHEEIEPISPIAVLIQAADTISGARPGARRESLEAYVKRLENLEHIASSYDGVEKVFAMQAGREVRVIVEPEAIDDVKASELVDSIAKQIESELKYPGQIKVTVIRELRVSEYAR</sequence>
<evidence type="ECO:0000256" key="7">
    <source>
        <dbReference type="SAM" id="Coils"/>
    </source>
</evidence>
<keyword evidence="5" id="KW-1003">Cell membrane</keyword>
<dbReference type="EC" id="3.1.-.-" evidence="5 6"/>
<dbReference type="Pfam" id="PF00013">
    <property type="entry name" value="KH_1"/>
    <property type="match status" value="1"/>
</dbReference>
<accession>A0A660SD97</accession>
<dbReference type="GO" id="GO:0005886">
    <property type="term" value="C:plasma membrane"/>
    <property type="evidence" value="ECO:0007669"/>
    <property type="project" value="UniProtKB-SubCell"/>
</dbReference>
<dbReference type="InterPro" id="IPR036612">
    <property type="entry name" value="KH_dom_type_1_sf"/>
</dbReference>
<dbReference type="InterPro" id="IPR017705">
    <property type="entry name" value="Ribonuclease_Y"/>
</dbReference>
<protein>
    <recommendedName>
        <fullName evidence="5 6">Ribonuclease Y</fullName>
        <shortName evidence="5">RNase Y</shortName>
        <ecNumber evidence="5 6">3.1.-.-</ecNumber>
    </recommendedName>
</protein>
<dbReference type="CDD" id="cd22431">
    <property type="entry name" value="KH-I_RNaseY"/>
    <property type="match status" value="1"/>
</dbReference>
<proteinExistence type="inferred from homology"/>
<evidence type="ECO:0000256" key="3">
    <source>
        <dbReference type="ARBA" id="ARBA00022801"/>
    </source>
</evidence>
<dbReference type="CDD" id="cd00077">
    <property type="entry name" value="HDc"/>
    <property type="match status" value="1"/>
</dbReference>
<dbReference type="PANTHER" id="PTHR12826:SF15">
    <property type="entry name" value="RIBONUCLEASE Y"/>
    <property type="match status" value="1"/>
</dbReference>
<keyword evidence="4 5" id="KW-0694">RNA-binding</keyword>
<keyword evidence="3 5" id="KW-0378">Hydrolase</keyword>
<dbReference type="Pfam" id="PF12072">
    <property type="entry name" value="RNase_Y_N"/>
    <property type="match status" value="1"/>
</dbReference>
<keyword evidence="2 5" id="KW-0255">Endonuclease</keyword>
<evidence type="ECO:0000313" key="10">
    <source>
        <dbReference type="Proteomes" id="UP000282321"/>
    </source>
</evidence>
<keyword evidence="5" id="KW-1133">Transmembrane helix</keyword>
<dbReference type="InterPro" id="IPR006675">
    <property type="entry name" value="HDIG_dom"/>
</dbReference>
<evidence type="ECO:0000259" key="8">
    <source>
        <dbReference type="PROSITE" id="PS51831"/>
    </source>
</evidence>
<dbReference type="GO" id="GO:0004521">
    <property type="term" value="F:RNA endonuclease activity"/>
    <property type="evidence" value="ECO:0007669"/>
    <property type="project" value="UniProtKB-UniRule"/>
</dbReference>
<organism evidence="9 10">
    <name type="scientific">candidate division TA06 bacterium</name>
    <dbReference type="NCBI Taxonomy" id="2250710"/>
    <lineage>
        <taxon>Bacteria</taxon>
        <taxon>Bacteria division TA06</taxon>
    </lineage>
</organism>
<dbReference type="Gene3D" id="1.10.3210.10">
    <property type="entry name" value="Hypothetical protein af1432"/>
    <property type="match status" value="1"/>
</dbReference>
<feature type="transmembrane region" description="Helical" evidence="5">
    <location>
        <begin position="6"/>
        <end position="25"/>
    </location>
</feature>
<gene>
    <name evidence="5 9" type="primary">rny</name>
    <name evidence="9" type="ORF">DRP44_00750</name>
</gene>
<keyword evidence="7" id="KW-0175">Coiled coil</keyword>
<dbReference type="PROSITE" id="PS51831">
    <property type="entry name" value="HD"/>
    <property type="match status" value="1"/>
</dbReference>